<feature type="region of interest" description="Disordered" evidence="1">
    <location>
        <begin position="100"/>
        <end position="122"/>
    </location>
</feature>
<accession>A0A1B6LL19</accession>
<sequence length="235" mass="26965">PEQNREEDLSSVENNVFDKSNCSKKSNIISRNKNVFTVDDGFMKSGNKIVLNKTATSFNVSTTKFRNKTAKKIHSTPKSKDNSNNLKSIAGSWSVTKVVDNKPRIKSKNNKSVGNDQNNEKKLSGTYKITKTKRMYKTEVFNEHAGEDGEPNRQNTDEERVRKEKSLDELFEEVEEKLQNKVQEKLDIISCMLSRKQNTEGEDEMVSETDEIPSLEMKNNVSLLMLMRSCWKELE</sequence>
<protein>
    <submittedName>
        <fullName evidence="2">Uncharacterized protein</fullName>
    </submittedName>
</protein>
<evidence type="ECO:0000313" key="2">
    <source>
        <dbReference type="EMBL" id="JAT24405.1"/>
    </source>
</evidence>
<feature type="region of interest" description="Disordered" evidence="1">
    <location>
        <begin position="140"/>
        <end position="163"/>
    </location>
</feature>
<proteinExistence type="predicted"/>
<reference evidence="2" key="1">
    <citation type="submission" date="2015-11" db="EMBL/GenBank/DDBJ databases">
        <title>De novo transcriptome assembly of four potential Pierce s Disease insect vectors from Arizona vineyards.</title>
        <authorList>
            <person name="Tassone E.E."/>
        </authorList>
    </citation>
    <scope>NUCLEOTIDE SEQUENCE</scope>
</reference>
<evidence type="ECO:0000256" key="1">
    <source>
        <dbReference type="SAM" id="MobiDB-lite"/>
    </source>
</evidence>
<dbReference type="AlphaFoldDB" id="A0A1B6LL19"/>
<gene>
    <name evidence="2" type="ORF">g.16805</name>
</gene>
<dbReference type="EMBL" id="GEBQ01015572">
    <property type="protein sequence ID" value="JAT24405.1"/>
    <property type="molecule type" value="Transcribed_RNA"/>
</dbReference>
<feature type="non-terminal residue" evidence="2">
    <location>
        <position position="1"/>
    </location>
</feature>
<name>A0A1B6LL19_9HEMI</name>
<organism evidence="2">
    <name type="scientific">Graphocephala atropunctata</name>
    <dbReference type="NCBI Taxonomy" id="36148"/>
    <lineage>
        <taxon>Eukaryota</taxon>
        <taxon>Metazoa</taxon>
        <taxon>Ecdysozoa</taxon>
        <taxon>Arthropoda</taxon>
        <taxon>Hexapoda</taxon>
        <taxon>Insecta</taxon>
        <taxon>Pterygota</taxon>
        <taxon>Neoptera</taxon>
        <taxon>Paraneoptera</taxon>
        <taxon>Hemiptera</taxon>
        <taxon>Auchenorrhyncha</taxon>
        <taxon>Membracoidea</taxon>
        <taxon>Cicadellidae</taxon>
        <taxon>Cicadellinae</taxon>
        <taxon>Cicadellini</taxon>
        <taxon>Graphocephala</taxon>
    </lineage>
</organism>